<keyword evidence="11" id="KW-1185">Reference proteome</keyword>
<feature type="transmembrane region" description="Helical" evidence="8">
    <location>
        <begin position="221"/>
        <end position="244"/>
    </location>
</feature>
<dbReference type="InterPro" id="IPR001958">
    <property type="entry name" value="Tet-R_TetA/multi-R_MdtG-like"/>
</dbReference>
<dbReference type="GO" id="GO:0022857">
    <property type="term" value="F:transmembrane transporter activity"/>
    <property type="evidence" value="ECO:0007669"/>
    <property type="project" value="InterPro"/>
</dbReference>
<dbReference type="AlphaFoldDB" id="A0AAW1LZB4"/>
<feature type="transmembrane region" description="Helical" evidence="8">
    <location>
        <begin position="388"/>
        <end position="414"/>
    </location>
</feature>
<keyword evidence="6 8" id="KW-1133">Transmembrane helix</keyword>
<dbReference type="InterPro" id="IPR011701">
    <property type="entry name" value="MFS"/>
</dbReference>
<dbReference type="InterPro" id="IPR050930">
    <property type="entry name" value="MFS_Vesicular_Transporter"/>
</dbReference>
<keyword evidence="3" id="KW-0813">Transport</keyword>
<dbReference type="Proteomes" id="UP001458880">
    <property type="component" value="Unassembled WGS sequence"/>
</dbReference>
<feature type="transmembrane region" description="Helical" evidence="8">
    <location>
        <begin position="180"/>
        <end position="209"/>
    </location>
</feature>
<evidence type="ECO:0000259" key="9">
    <source>
        <dbReference type="PROSITE" id="PS50850"/>
    </source>
</evidence>
<dbReference type="Gene3D" id="1.20.1250.20">
    <property type="entry name" value="MFS general substrate transporter like domains"/>
    <property type="match status" value="2"/>
</dbReference>
<feature type="transmembrane region" description="Helical" evidence="8">
    <location>
        <begin position="291"/>
        <end position="311"/>
    </location>
</feature>
<feature type="transmembrane region" description="Helical" evidence="8">
    <location>
        <begin position="250"/>
        <end position="270"/>
    </location>
</feature>
<evidence type="ECO:0000256" key="4">
    <source>
        <dbReference type="ARBA" id="ARBA00022692"/>
    </source>
</evidence>
<dbReference type="PANTHER" id="PTHR23506">
    <property type="entry name" value="GH10249P"/>
    <property type="match status" value="1"/>
</dbReference>
<feature type="transmembrane region" description="Helical" evidence="8">
    <location>
        <begin position="362"/>
        <end position="382"/>
    </location>
</feature>
<proteinExistence type="inferred from homology"/>
<name>A0AAW1LZB4_POPJA</name>
<keyword evidence="5" id="KW-0532">Neurotransmitter transport</keyword>
<dbReference type="PANTHER" id="PTHR23506:SF28">
    <property type="entry name" value="MFS-TYPE TRANSPORTER SLC18B1-LIKE PROTEIN"/>
    <property type="match status" value="1"/>
</dbReference>
<dbReference type="SUPFAM" id="SSF103473">
    <property type="entry name" value="MFS general substrate transporter"/>
    <property type="match status" value="1"/>
</dbReference>
<accession>A0AAW1LZB4</accession>
<evidence type="ECO:0000256" key="1">
    <source>
        <dbReference type="ARBA" id="ARBA00004141"/>
    </source>
</evidence>
<feature type="transmembrane region" description="Helical" evidence="8">
    <location>
        <begin position="124"/>
        <end position="143"/>
    </location>
</feature>
<dbReference type="InterPro" id="IPR036259">
    <property type="entry name" value="MFS_trans_sf"/>
</dbReference>
<comment type="similarity">
    <text evidence="2">Belongs to the major facilitator superfamily. Vesicular transporter family.</text>
</comment>
<evidence type="ECO:0000256" key="7">
    <source>
        <dbReference type="ARBA" id="ARBA00023136"/>
    </source>
</evidence>
<feature type="transmembrane region" description="Helical" evidence="8">
    <location>
        <begin position="155"/>
        <end position="174"/>
    </location>
</feature>
<dbReference type="InterPro" id="IPR020846">
    <property type="entry name" value="MFS_dom"/>
</dbReference>
<evidence type="ECO:0000256" key="3">
    <source>
        <dbReference type="ARBA" id="ARBA00022448"/>
    </source>
</evidence>
<sequence length="569" mass="63247">MKILSKKMEMTENNKSQKYYSGHFTSYSASLSSEIKYDIRKRYRSKSLSTLEPQTFCQSDIRRIRERLLRTNSHIQPSAIKAFSKSQKMTLVSLAIVDFLSFCSMSIMAPFFPKEASEKGLSDVLSGFVFSFYALVMFLTSPIFGKILPKVGAKFLFISGVFVAGICNLLFGTLEFVRNYTLFTCYCFLIRGLEALGASAFSTASYVFVVNSFPNHIGSVLGILETFVGFGMSTGPALGGLLYSIGGFQLPFFVLGIVMILAVPINMYLLPVIEDCNFSGKTNSMLELIKVPAVVMTGFVVIVVSSTWSFLDPTLEPHLRQFNLTPEKVGLIFLLFSALYGVSSPIWGWLADKCVNHWLMMVWGLIQCTLGLLLLGPCPYIPFIYTSVWLNLVALSILGVSVALALLPTFQGVLKSAIEYGWPDSLATYSMVAGIWSCMYSLGEVIGPALGGVLLQYYGFPISTSIMAAMTFILAVLTCIYFCIKTYCHSSCRESNDGSFSNSYSSSESTPLLMSLEENSNTYKLYTKEKVQYLEKMRKTEDFYNDFDDDELTDIRRTVAITPKGACEV</sequence>
<feature type="transmembrane region" description="Helical" evidence="8">
    <location>
        <begin position="426"/>
        <end position="442"/>
    </location>
</feature>
<evidence type="ECO:0000256" key="6">
    <source>
        <dbReference type="ARBA" id="ARBA00022989"/>
    </source>
</evidence>
<reference evidence="10 11" key="1">
    <citation type="journal article" date="2024" name="BMC Genomics">
        <title>De novo assembly and annotation of Popillia japonica's genome with initial clues to its potential as an invasive pest.</title>
        <authorList>
            <person name="Cucini C."/>
            <person name="Boschi S."/>
            <person name="Funari R."/>
            <person name="Cardaioli E."/>
            <person name="Iannotti N."/>
            <person name="Marturano G."/>
            <person name="Paoli F."/>
            <person name="Bruttini M."/>
            <person name="Carapelli A."/>
            <person name="Frati F."/>
            <person name="Nardi F."/>
        </authorList>
    </citation>
    <scope>NUCLEOTIDE SEQUENCE [LARGE SCALE GENOMIC DNA]</scope>
    <source>
        <strain evidence="10">DMR45628</strain>
    </source>
</reference>
<gene>
    <name evidence="10" type="ORF">QE152_g9423</name>
</gene>
<dbReference type="GO" id="GO:0016020">
    <property type="term" value="C:membrane"/>
    <property type="evidence" value="ECO:0007669"/>
    <property type="project" value="UniProtKB-SubCell"/>
</dbReference>
<dbReference type="EMBL" id="JASPKY010000080">
    <property type="protein sequence ID" value="KAK9738960.1"/>
    <property type="molecule type" value="Genomic_DNA"/>
</dbReference>
<evidence type="ECO:0000256" key="2">
    <source>
        <dbReference type="ARBA" id="ARBA00006829"/>
    </source>
</evidence>
<feature type="transmembrane region" description="Helical" evidence="8">
    <location>
        <begin position="331"/>
        <end position="350"/>
    </location>
</feature>
<feature type="domain" description="Major facilitator superfamily (MFS) profile" evidence="9">
    <location>
        <begin position="90"/>
        <end position="487"/>
    </location>
</feature>
<feature type="transmembrane region" description="Helical" evidence="8">
    <location>
        <begin position="91"/>
        <end position="112"/>
    </location>
</feature>
<protein>
    <submittedName>
        <fullName evidence="10">Major Facilitator Superfamily</fullName>
    </submittedName>
</protein>
<comment type="caution">
    <text evidence="10">The sequence shown here is derived from an EMBL/GenBank/DDBJ whole genome shotgun (WGS) entry which is preliminary data.</text>
</comment>
<dbReference type="PROSITE" id="PS50850">
    <property type="entry name" value="MFS"/>
    <property type="match status" value="1"/>
</dbReference>
<dbReference type="PRINTS" id="PR01035">
    <property type="entry name" value="TCRTETA"/>
</dbReference>
<keyword evidence="4 8" id="KW-0812">Transmembrane</keyword>
<evidence type="ECO:0000313" key="10">
    <source>
        <dbReference type="EMBL" id="KAK9738960.1"/>
    </source>
</evidence>
<evidence type="ECO:0000256" key="8">
    <source>
        <dbReference type="SAM" id="Phobius"/>
    </source>
</evidence>
<keyword evidence="7 8" id="KW-0472">Membrane</keyword>
<evidence type="ECO:0000256" key="5">
    <source>
        <dbReference type="ARBA" id="ARBA00022775"/>
    </source>
</evidence>
<organism evidence="10 11">
    <name type="scientific">Popillia japonica</name>
    <name type="common">Japanese beetle</name>
    <dbReference type="NCBI Taxonomy" id="7064"/>
    <lineage>
        <taxon>Eukaryota</taxon>
        <taxon>Metazoa</taxon>
        <taxon>Ecdysozoa</taxon>
        <taxon>Arthropoda</taxon>
        <taxon>Hexapoda</taxon>
        <taxon>Insecta</taxon>
        <taxon>Pterygota</taxon>
        <taxon>Neoptera</taxon>
        <taxon>Endopterygota</taxon>
        <taxon>Coleoptera</taxon>
        <taxon>Polyphaga</taxon>
        <taxon>Scarabaeiformia</taxon>
        <taxon>Scarabaeidae</taxon>
        <taxon>Rutelinae</taxon>
        <taxon>Popillia</taxon>
    </lineage>
</organism>
<feature type="transmembrane region" description="Helical" evidence="8">
    <location>
        <begin position="462"/>
        <end position="484"/>
    </location>
</feature>
<comment type="subcellular location">
    <subcellularLocation>
        <location evidence="1">Membrane</location>
        <topology evidence="1">Multi-pass membrane protein</topology>
    </subcellularLocation>
</comment>
<evidence type="ECO:0000313" key="11">
    <source>
        <dbReference type="Proteomes" id="UP001458880"/>
    </source>
</evidence>
<dbReference type="Pfam" id="PF07690">
    <property type="entry name" value="MFS_1"/>
    <property type="match status" value="2"/>
</dbReference>